<gene>
    <name evidence="3" type="ORF">ABLG96_19700</name>
</gene>
<evidence type="ECO:0000259" key="2">
    <source>
        <dbReference type="Pfam" id="PF19053"/>
    </source>
</evidence>
<accession>A0AAU8DPG1</accession>
<feature type="transmembrane region" description="Helical" evidence="1">
    <location>
        <begin position="116"/>
        <end position="134"/>
    </location>
</feature>
<reference evidence="3" key="1">
    <citation type="submission" date="2024-05" db="EMBL/GenBank/DDBJ databases">
        <authorList>
            <person name="Cai S.Y."/>
            <person name="Jin L.M."/>
            <person name="Li H.R."/>
        </authorList>
    </citation>
    <scope>NUCLEOTIDE SEQUENCE</scope>
    <source>
        <strain evidence="3">A5-74</strain>
    </source>
</reference>
<dbReference type="InterPro" id="IPR044049">
    <property type="entry name" value="EccD_transm"/>
</dbReference>
<feature type="transmembrane region" description="Helical" evidence="1">
    <location>
        <begin position="186"/>
        <end position="206"/>
    </location>
</feature>
<evidence type="ECO:0000256" key="1">
    <source>
        <dbReference type="SAM" id="Phobius"/>
    </source>
</evidence>
<feature type="transmembrane region" description="Helical" evidence="1">
    <location>
        <begin position="352"/>
        <end position="373"/>
    </location>
</feature>
<keyword evidence="1" id="KW-1133">Transmembrane helix</keyword>
<keyword evidence="1" id="KW-0472">Membrane</keyword>
<feature type="transmembrane region" description="Helical" evidence="1">
    <location>
        <begin position="417"/>
        <end position="439"/>
    </location>
</feature>
<dbReference type="AlphaFoldDB" id="A0AAU8DPG1"/>
<name>A0AAU8DPG1_9ACTN</name>
<feature type="transmembrane region" description="Helical" evidence="1">
    <location>
        <begin position="323"/>
        <end position="340"/>
    </location>
</feature>
<dbReference type="EMBL" id="CP159218">
    <property type="protein sequence ID" value="XCG63395.1"/>
    <property type="molecule type" value="Genomic_DNA"/>
</dbReference>
<feature type="transmembrane region" description="Helical" evidence="1">
    <location>
        <begin position="290"/>
        <end position="317"/>
    </location>
</feature>
<protein>
    <submittedName>
        <fullName evidence="3">EsaB/YukD family protein</fullName>
    </submittedName>
</protein>
<dbReference type="Pfam" id="PF19053">
    <property type="entry name" value="EccD"/>
    <property type="match status" value="1"/>
</dbReference>
<sequence>MATRFTRVTIAATDRQVDVSLPAAAPVGEQLPMVLRLLSVPTSSTPRRWVLSTPELGVIPRSASLDETGVLDGMVLHLTEAQEAALPPFVDDVEQTAGDLVAQEPAFCAGDRSSGIAGLLAVLLLGACGLGLVAPSPIDWVAPALALIGALGIGATMTGLGATLAAMTAVPAAVLGLSALQSGASAGATVLLPVAASIGLLGAGLVRRLPVATAGGITALVFSVLTWVMTATELQGYRTAGLIVVLGVIVAGLAGQFALGGAGLVNLLVADERGEKVPRTAVVGAVNRGGAIATGMVWAVSVAVSAAVVLLITAPVIGIKSGWAIPGVGILGALVFALRSRMYSRVRQVVPMLAVPVLAGAAIGLRIPAWFGVTDARTAAGITLGVLVLIAVLLLATGLSTLAEVPKARLRRFYEAIEFLAVLALLPGLLLVFDVIGAVQRWLA</sequence>
<dbReference type="Pfam" id="PF08817">
    <property type="entry name" value="YukD"/>
    <property type="match status" value="1"/>
</dbReference>
<feature type="transmembrane region" description="Helical" evidence="1">
    <location>
        <begin position="242"/>
        <end position="269"/>
    </location>
</feature>
<keyword evidence="1" id="KW-0812">Transmembrane</keyword>
<dbReference type="Gene3D" id="3.10.20.90">
    <property type="entry name" value="Phosphatidylinositol 3-kinase Catalytic Subunit, Chain A, domain 1"/>
    <property type="match status" value="1"/>
</dbReference>
<dbReference type="InterPro" id="IPR024962">
    <property type="entry name" value="YukD-like"/>
</dbReference>
<dbReference type="RefSeq" id="WP_353649010.1">
    <property type="nucleotide sequence ID" value="NZ_CP159218.1"/>
</dbReference>
<organism evidence="3">
    <name type="scientific">Nakamurella sp. A5-74</name>
    <dbReference type="NCBI Taxonomy" id="3158264"/>
    <lineage>
        <taxon>Bacteria</taxon>
        <taxon>Bacillati</taxon>
        <taxon>Actinomycetota</taxon>
        <taxon>Actinomycetes</taxon>
        <taxon>Nakamurellales</taxon>
        <taxon>Nakamurellaceae</taxon>
        <taxon>Nakamurella</taxon>
    </lineage>
</organism>
<feature type="transmembrane region" description="Helical" evidence="1">
    <location>
        <begin position="379"/>
        <end position="405"/>
    </location>
</feature>
<evidence type="ECO:0000313" key="3">
    <source>
        <dbReference type="EMBL" id="XCG63395.1"/>
    </source>
</evidence>
<feature type="transmembrane region" description="Helical" evidence="1">
    <location>
        <begin position="140"/>
        <end position="157"/>
    </location>
</feature>
<feature type="domain" description="EccD-like transmembrane" evidence="2">
    <location>
        <begin position="112"/>
        <end position="440"/>
    </location>
</feature>
<feature type="transmembrane region" description="Helical" evidence="1">
    <location>
        <begin position="211"/>
        <end position="230"/>
    </location>
</feature>
<proteinExistence type="predicted"/>